<dbReference type="EC" id="4.1.3.30" evidence="3"/>
<evidence type="ECO:0000256" key="2">
    <source>
        <dbReference type="ARBA" id="ARBA00005704"/>
    </source>
</evidence>
<dbReference type="InterPro" id="IPR040442">
    <property type="entry name" value="Pyrv_kinase-like_dom_sf"/>
</dbReference>
<dbReference type="EMBL" id="JAAAHW010006482">
    <property type="protein sequence ID" value="KAF9959988.1"/>
    <property type="molecule type" value="Genomic_DNA"/>
</dbReference>
<dbReference type="GO" id="GO:0046421">
    <property type="term" value="F:methylisocitrate lyase activity"/>
    <property type="evidence" value="ECO:0007669"/>
    <property type="project" value="UniProtKB-EC"/>
</dbReference>
<evidence type="ECO:0000256" key="4">
    <source>
        <dbReference type="ARBA" id="ARBA00023239"/>
    </source>
</evidence>
<dbReference type="Gene3D" id="3.20.20.60">
    <property type="entry name" value="Phosphoenolpyruvate-binding domains"/>
    <property type="match status" value="1"/>
</dbReference>
<dbReference type="AlphaFoldDB" id="A0A9P6J332"/>
<dbReference type="OrthoDB" id="4078635at2759"/>
<reference evidence="5" key="1">
    <citation type="journal article" date="2020" name="Fungal Divers.">
        <title>Resolving the Mortierellaceae phylogeny through synthesis of multi-gene phylogenetics and phylogenomics.</title>
        <authorList>
            <person name="Vandepol N."/>
            <person name="Liber J."/>
            <person name="Desiro A."/>
            <person name="Na H."/>
            <person name="Kennedy M."/>
            <person name="Barry K."/>
            <person name="Grigoriev I.V."/>
            <person name="Miller A.N."/>
            <person name="O'Donnell K."/>
            <person name="Stajich J.E."/>
            <person name="Bonito G."/>
        </authorList>
    </citation>
    <scope>NUCLEOTIDE SEQUENCE</scope>
    <source>
        <strain evidence="5">MES-2147</strain>
    </source>
</reference>
<name>A0A9P6J332_9FUNG</name>
<dbReference type="Pfam" id="PF00463">
    <property type="entry name" value="ICL"/>
    <property type="match status" value="1"/>
</dbReference>
<dbReference type="PANTHER" id="PTHR21631:SF3">
    <property type="entry name" value="BIFUNCTIONAL GLYOXYLATE CYCLE PROTEIN"/>
    <property type="match status" value="1"/>
</dbReference>
<dbReference type="PANTHER" id="PTHR21631">
    <property type="entry name" value="ISOCITRATE LYASE/MALATE SYNTHASE"/>
    <property type="match status" value="1"/>
</dbReference>
<dbReference type="InterPro" id="IPR015813">
    <property type="entry name" value="Pyrv/PenolPyrv_kinase-like_dom"/>
</dbReference>
<dbReference type="Proteomes" id="UP000749646">
    <property type="component" value="Unassembled WGS sequence"/>
</dbReference>
<keyword evidence="6" id="KW-1185">Reference proteome</keyword>
<dbReference type="GO" id="GO:0004451">
    <property type="term" value="F:isocitrate lyase activity"/>
    <property type="evidence" value="ECO:0007669"/>
    <property type="project" value="InterPro"/>
</dbReference>
<dbReference type="SUPFAM" id="SSF51621">
    <property type="entry name" value="Phosphoenolpyruvate/pyruvate domain"/>
    <property type="match status" value="1"/>
</dbReference>
<comment type="caution">
    <text evidence="5">The sequence shown here is derived from an EMBL/GenBank/DDBJ whole genome shotgun (WGS) entry which is preliminary data.</text>
</comment>
<comment type="catalytic activity">
    <reaction evidence="1">
        <text>(2S,3R)-3-hydroxybutane-1,2,3-tricarboxylate = pyruvate + succinate</text>
        <dbReference type="Rhea" id="RHEA:16809"/>
        <dbReference type="ChEBI" id="CHEBI:15361"/>
        <dbReference type="ChEBI" id="CHEBI:30031"/>
        <dbReference type="ChEBI" id="CHEBI:57429"/>
        <dbReference type="EC" id="4.1.3.30"/>
    </reaction>
</comment>
<evidence type="ECO:0000313" key="5">
    <source>
        <dbReference type="EMBL" id="KAF9959988.1"/>
    </source>
</evidence>
<proteinExistence type="inferred from homology"/>
<accession>A0A9P6J332</accession>
<evidence type="ECO:0000256" key="3">
    <source>
        <dbReference type="ARBA" id="ARBA00012260"/>
    </source>
</evidence>
<evidence type="ECO:0000313" key="6">
    <source>
        <dbReference type="Proteomes" id="UP000749646"/>
    </source>
</evidence>
<sequence>MTHTNTTTAAFVKAEEAHFQEEVARVKAWWATDRFRLISRPYTAEAVVSKRGNIQTEYASGIQAEKLWKLLKNHQKNGTASHTFGALDPIQ</sequence>
<comment type="similarity">
    <text evidence="2">Belongs to the isocitrate lyase/PEP mutase superfamily. Isocitrate lyase family.</text>
</comment>
<dbReference type="InterPro" id="IPR006254">
    <property type="entry name" value="Isocitrate_lyase"/>
</dbReference>
<protein>
    <recommendedName>
        <fullName evidence="3">methylisocitrate lyase</fullName>
        <ecNumber evidence="3">4.1.3.30</ecNumber>
    </recommendedName>
</protein>
<evidence type="ECO:0000256" key="1">
    <source>
        <dbReference type="ARBA" id="ARBA00001050"/>
    </source>
</evidence>
<gene>
    <name evidence="5" type="ORF">BGZ65_012875</name>
</gene>
<dbReference type="GO" id="GO:0019752">
    <property type="term" value="P:carboxylic acid metabolic process"/>
    <property type="evidence" value="ECO:0007669"/>
    <property type="project" value="InterPro"/>
</dbReference>
<organism evidence="5 6">
    <name type="scientific">Modicella reniformis</name>
    <dbReference type="NCBI Taxonomy" id="1440133"/>
    <lineage>
        <taxon>Eukaryota</taxon>
        <taxon>Fungi</taxon>
        <taxon>Fungi incertae sedis</taxon>
        <taxon>Mucoromycota</taxon>
        <taxon>Mortierellomycotina</taxon>
        <taxon>Mortierellomycetes</taxon>
        <taxon>Mortierellales</taxon>
        <taxon>Mortierellaceae</taxon>
        <taxon>Modicella</taxon>
    </lineage>
</organism>
<feature type="non-terminal residue" evidence="5">
    <location>
        <position position="91"/>
    </location>
</feature>
<keyword evidence="4" id="KW-0456">Lyase</keyword>